<dbReference type="EMBL" id="ML976696">
    <property type="protein sequence ID" value="KAF1971091.1"/>
    <property type="molecule type" value="Genomic_DNA"/>
</dbReference>
<keyword evidence="1" id="KW-0812">Transmembrane</keyword>
<organism evidence="2 3">
    <name type="scientific">Bimuria novae-zelandiae CBS 107.79</name>
    <dbReference type="NCBI Taxonomy" id="1447943"/>
    <lineage>
        <taxon>Eukaryota</taxon>
        <taxon>Fungi</taxon>
        <taxon>Dikarya</taxon>
        <taxon>Ascomycota</taxon>
        <taxon>Pezizomycotina</taxon>
        <taxon>Dothideomycetes</taxon>
        <taxon>Pleosporomycetidae</taxon>
        <taxon>Pleosporales</taxon>
        <taxon>Massarineae</taxon>
        <taxon>Didymosphaeriaceae</taxon>
        <taxon>Bimuria</taxon>
    </lineage>
</organism>
<reference evidence="2" key="1">
    <citation type="journal article" date="2020" name="Stud. Mycol.">
        <title>101 Dothideomycetes genomes: a test case for predicting lifestyles and emergence of pathogens.</title>
        <authorList>
            <person name="Haridas S."/>
            <person name="Albert R."/>
            <person name="Binder M."/>
            <person name="Bloem J."/>
            <person name="Labutti K."/>
            <person name="Salamov A."/>
            <person name="Andreopoulos B."/>
            <person name="Baker S."/>
            <person name="Barry K."/>
            <person name="Bills G."/>
            <person name="Bluhm B."/>
            <person name="Cannon C."/>
            <person name="Castanera R."/>
            <person name="Culley D."/>
            <person name="Daum C."/>
            <person name="Ezra D."/>
            <person name="Gonzalez J."/>
            <person name="Henrissat B."/>
            <person name="Kuo A."/>
            <person name="Liang C."/>
            <person name="Lipzen A."/>
            <person name="Lutzoni F."/>
            <person name="Magnuson J."/>
            <person name="Mondo S."/>
            <person name="Nolan M."/>
            <person name="Ohm R."/>
            <person name="Pangilinan J."/>
            <person name="Park H.-J."/>
            <person name="Ramirez L."/>
            <person name="Alfaro M."/>
            <person name="Sun H."/>
            <person name="Tritt A."/>
            <person name="Yoshinaga Y."/>
            <person name="Zwiers L.-H."/>
            <person name="Turgeon B."/>
            <person name="Goodwin S."/>
            <person name="Spatafora J."/>
            <person name="Crous P."/>
            <person name="Grigoriev I."/>
        </authorList>
    </citation>
    <scope>NUCLEOTIDE SEQUENCE</scope>
    <source>
        <strain evidence="2">CBS 107.79</strain>
    </source>
</reference>
<keyword evidence="1" id="KW-1133">Transmembrane helix</keyword>
<accession>A0A6A5V1G8</accession>
<evidence type="ECO:0000313" key="2">
    <source>
        <dbReference type="EMBL" id="KAF1971091.1"/>
    </source>
</evidence>
<keyword evidence="1" id="KW-0472">Membrane</keyword>
<feature type="transmembrane region" description="Helical" evidence="1">
    <location>
        <begin position="126"/>
        <end position="156"/>
    </location>
</feature>
<gene>
    <name evidence="2" type="ORF">BU23DRAFT_200152</name>
</gene>
<evidence type="ECO:0000313" key="3">
    <source>
        <dbReference type="Proteomes" id="UP000800036"/>
    </source>
</evidence>
<evidence type="ECO:0000256" key="1">
    <source>
        <dbReference type="SAM" id="Phobius"/>
    </source>
</evidence>
<keyword evidence="3" id="KW-1185">Reference proteome</keyword>
<sequence>MTIQDSHACRTQAARILDYFFLSLMYRSWLLTDASVRPGKNATRALTGSLGSVSWISTSAFVSCSFHFAPFPGSGELWSSIDANRTGQLFLPRTFFSRSLSSLGRRLASMELRSFVRMGEIDDGGVLVLVVLLGVTGVFLAVAYLSFLGVCGPVWLPSSS</sequence>
<dbReference type="AlphaFoldDB" id="A0A6A5V1G8"/>
<proteinExistence type="predicted"/>
<name>A0A6A5V1G8_9PLEO</name>
<protein>
    <submittedName>
        <fullName evidence="2">Uncharacterized protein</fullName>
    </submittedName>
</protein>
<dbReference type="Proteomes" id="UP000800036">
    <property type="component" value="Unassembled WGS sequence"/>
</dbReference>